<dbReference type="InterPro" id="IPR036322">
    <property type="entry name" value="WD40_repeat_dom_sf"/>
</dbReference>
<keyword evidence="3" id="KW-1185">Reference proteome</keyword>
<dbReference type="InterPro" id="IPR001810">
    <property type="entry name" value="F-box_dom"/>
</dbReference>
<dbReference type="Gene3D" id="2.130.10.10">
    <property type="entry name" value="YVTN repeat-like/Quinoprotein amine dehydrogenase"/>
    <property type="match status" value="1"/>
</dbReference>
<name>A0AAV1IBK3_9CHLO</name>
<dbReference type="PROSITE" id="PS50181">
    <property type="entry name" value="FBOX"/>
    <property type="match status" value="1"/>
</dbReference>
<accession>A0AAV1IBK3</accession>
<dbReference type="Proteomes" id="UP001314263">
    <property type="component" value="Unassembled WGS sequence"/>
</dbReference>
<dbReference type="AlphaFoldDB" id="A0AAV1IBK3"/>
<dbReference type="Pfam" id="PF12937">
    <property type="entry name" value="F-box-like"/>
    <property type="match status" value="1"/>
</dbReference>
<evidence type="ECO:0000313" key="3">
    <source>
        <dbReference type="Proteomes" id="UP001314263"/>
    </source>
</evidence>
<dbReference type="InterPro" id="IPR015943">
    <property type="entry name" value="WD40/YVTN_repeat-like_dom_sf"/>
</dbReference>
<sequence>MRLKDLDENTTLLILKYLDPKDLISLQLTCKWGHAVASQNPLWKTLCIERYAIWNTHMLPPIQAGRDADADGAYSPQAGRFQHLYGRNNGWRNPRFAVEELKVESAFISSMHTFKADALSWEGGGELIAVGTSDGIEVTRVPGGEETEDAWWARSRMVPGAGQQESVLQAVAALPGRRLAAGTDSGAVQLHTVVGDHVELNSVLLACLAPCVDVQYCQASNKLYTVHDATYKMASPTERNTLQEFDIEKVDVVAAATEFSEQCELVCFAPMGDTASDWGNELVAGAVHGSFCLTCYHTGLPSLCYHKATTATAALCMFDLRAGLSMVQRYGTHHRSLYPHICCARSTYVFTSHVGTPVCVWDRRSMSVPVWEEQQLGNFSHWYSPGMSFQAPLRAAAHSAFYLSIEAGGDQLIGRADNGMMWLWDLSATLGWQQPQPHGAQGSWFRHTASAPWHCDEYFSDWPQQLGAWPCETSLPEMHIQNGGSFQLAGLCSDAFDRDFVSFARLA</sequence>
<dbReference type="InterPro" id="IPR036047">
    <property type="entry name" value="F-box-like_dom_sf"/>
</dbReference>
<gene>
    <name evidence="2" type="ORF">CVIRNUC_006518</name>
</gene>
<dbReference type="SUPFAM" id="SSF50978">
    <property type="entry name" value="WD40 repeat-like"/>
    <property type="match status" value="1"/>
</dbReference>
<proteinExistence type="predicted"/>
<evidence type="ECO:0000313" key="2">
    <source>
        <dbReference type="EMBL" id="CAK0783319.1"/>
    </source>
</evidence>
<organism evidence="2 3">
    <name type="scientific">Coccomyxa viridis</name>
    <dbReference type="NCBI Taxonomy" id="1274662"/>
    <lineage>
        <taxon>Eukaryota</taxon>
        <taxon>Viridiplantae</taxon>
        <taxon>Chlorophyta</taxon>
        <taxon>core chlorophytes</taxon>
        <taxon>Trebouxiophyceae</taxon>
        <taxon>Trebouxiophyceae incertae sedis</taxon>
        <taxon>Coccomyxaceae</taxon>
        <taxon>Coccomyxa</taxon>
    </lineage>
</organism>
<reference evidence="2 3" key="1">
    <citation type="submission" date="2023-10" db="EMBL/GenBank/DDBJ databases">
        <authorList>
            <person name="Maclean D."/>
            <person name="Macfadyen A."/>
        </authorList>
    </citation>
    <scope>NUCLEOTIDE SEQUENCE [LARGE SCALE GENOMIC DNA]</scope>
</reference>
<evidence type="ECO:0000259" key="1">
    <source>
        <dbReference type="PROSITE" id="PS50181"/>
    </source>
</evidence>
<dbReference type="EMBL" id="CAUYUE010000008">
    <property type="protein sequence ID" value="CAK0783319.1"/>
    <property type="molecule type" value="Genomic_DNA"/>
</dbReference>
<dbReference type="SUPFAM" id="SSF81383">
    <property type="entry name" value="F-box domain"/>
    <property type="match status" value="1"/>
</dbReference>
<protein>
    <recommendedName>
        <fullName evidence="1">F-box domain-containing protein</fullName>
    </recommendedName>
</protein>
<comment type="caution">
    <text evidence="2">The sequence shown here is derived from an EMBL/GenBank/DDBJ whole genome shotgun (WGS) entry which is preliminary data.</text>
</comment>
<feature type="domain" description="F-box" evidence="1">
    <location>
        <begin position="1"/>
        <end position="46"/>
    </location>
</feature>
<dbReference type="Gene3D" id="1.20.1280.50">
    <property type="match status" value="1"/>
</dbReference>